<dbReference type="Proteomes" id="UP000694044">
    <property type="component" value="Unassembled WGS sequence"/>
</dbReference>
<sequence>MARDRDSAGRLLRVLQDCELFHMEAAIAILEHGKSGIRSESLLNPSGGDDVDVLERTPECRVLSLSDHKRIARLQAALTTVANAYGAQDKEEVTGEAGSSRNLVCAVAGAVMMQSMRDCTASRTNCCIWGPQAEKLQVLLDWMVVQESRDCGTALSTCDYVLQLLLEWINPTAEKQNQLASCLTLFELLQRRRRKLEDTCASASGNCWLLGKRAGTYMDALRAVVERGTGRVADTHRVKPSKLGLIAMETLALLCGEFAVQYMTANEAAKGALIENGIMRRAVGSMRFVVVTLRQWHLHSTRRQFLGYALQHLQAYVAACDAVLPGVNGVDGDTTRGSDENIRSVLDALCWHWETTVPILCTRTDASSRIQKQQPLEVLARVLKNWTLDTFGTKGKSVNPEVVYAQVRYACVLMDSMGGVKGCSKAFLDFTAEVKVCFVFFFVQRLATATKNGNDTTVLLILKVLRTVLLPSDTCILLNSQDDEQELLSQLLRLHTNARGISGSGSQVQTDLELFIADFMISRDLFISELTSRIQDSHTQSVLRVISLVRTFLYRLDSAVTETPLYQHWRKQLTPSVLDLVTHENYRVCQLNVPRLTEEFLDNNSPSAAKTIEGLLFSRLAPLLVLRMLPRDVFGVNRTKALPSGREDLDYLNEYIDHQLQFNYSDPGAIFEAKVGTTSEVVFHMLARSVVDPLEFKEIKMLATECLSKFPPPLVMPFVLAYVVAFLREATPHYKRGSSLIVDEDSVPNSCGLVTAKLMVYYLNRMFSEDDHAYNDCDITSGALALLVQILGIPSVRDSNETLLTDLQRGCIDCIALILSRLLASSSGQDSAKAPRANAFSLMDLLIAWIFGSKEREGGSIKTRDAEGIDSRLQELLESMWDEARYDQLPLQVRICCCNVLLSTISRLENSVLASWKTQGFISRIALATESCSEEDVVAGGLQIIFSFLYKASASLSVEDNGDLQLIRICFEATATRLESTGNESVAMNGLKVVGALIGKLPGFIGTLPPEELQQLIDRCLITVRNRRVSPVVSELAQSLLQAMTPP</sequence>
<dbReference type="EMBL" id="JAGDFM010000002">
    <property type="protein sequence ID" value="KAG7393711.1"/>
    <property type="molecule type" value="Genomic_DNA"/>
</dbReference>
<keyword evidence="2" id="KW-1185">Reference proteome</keyword>
<dbReference type="AlphaFoldDB" id="A0A8T1WKK5"/>
<protein>
    <submittedName>
        <fullName evidence="1">Uncharacterized protein</fullName>
    </submittedName>
</protein>
<organism evidence="1 2">
    <name type="scientific">Phytophthora pseudosyringae</name>
    <dbReference type="NCBI Taxonomy" id="221518"/>
    <lineage>
        <taxon>Eukaryota</taxon>
        <taxon>Sar</taxon>
        <taxon>Stramenopiles</taxon>
        <taxon>Oomycota</taxon>
        <taxon>Peronosporomycetes</taxon>
        <taxon>Peronosporales</taxon>
        <taxon>Peronosporaceae</taxon>
        <taxon>Phytophthora</taxon>
    </lineage>
</organism>
<dbReference type="PANTHER" id="PTHR37743:SF1">
    <property type="entry name" value="ARM REPEAT SUPERFAMILY PROTEIN"/>
    <property type="match status" value="1"/>
</dbReference>
<reference evidence="1" key="1">
    <citation type="submission" date="2021-02" db="EMBL/GenBank/DDBJ databases">
        <authorList>
            <person name="Palmer J.M."/>
        </authorList>
    </citation>
    <scope>NUCLEOTIDE SEQUENCE</scope>
    <source>
        <strain evidence="1">SCRP734</strain>
    </source>
</reference>
<evidence type="ECO:0000313" key="1">
    <source>
        <dbReference type="EMBL" id="KAG7393711.1"/>
    </source>
</evidence>
<evidence type="ECO:0000313" key="2">
    <source>
        <dbReference type="Proteomes" id="UP000694044"/>
    </source>
</evidence>
<dbReference type="OrthoDB" id="79603at2759"/>
<name>A0A8T1WKK5_9STRA</name>
<comment type="caution">
    <text evidence="1">The sequence shown here is derived from an EMBL/GenBank/DDBJ whole genome shotgun (WGS) entry which is preliminary data.</text>
</comment>
<accession>A0A8T1WKK5</accession>
<gene>
    <name evidence="1" type="ORF">PHYPSEUDO_004474</name>
</gene>
<dbReference type="PANTHER" id="PTHR37743">
    <property type="entry name" value="ARM REPEAT SUPERFAMILY PROTEIN"/>
    <property type="match status" value="1"/>
</dbReference>
<proteinExistence type="predicted"/>